<accession>A0A7H0H4K5</accession>
<organism evidence="1 2">
    <name type="scientific">Tessaracoccus defluvii</name>
    <dbReference type="NCBI Taxonomy" id="1285901"/>
    <lineage>
        <taxon>Bacteria</taxon>
        <taxon>Bacillati</taxon>
        <taxon>Actinomycetota</taxon>
        <taxon>Actinomycetes</taxon>
        <taxon>Propionibacteriales</taxon>
        <taxon>Propionibacteriaceae</taxon>
        <taxon>Tessaracoccus</taxon>
    </lineage>
</organism>
<dbReference type="Pfam" id="PF16154">
    <property type="entry name" value="DUF4862"/>
    <property type="match status" value="1"/>
</dbReference>
<protein>
    <submittedName>
        <fullName evidence="1">DUF4862 family protein</fullName>
    </submittedName>
</protein>
<evidence type="ECO:0000313" key="2">
    <source>
        <dbReference type="Proteomes" id="UP000516117"/>
    </source>
</evidence>
<evidence type="ECO:0000313" key="1">
    <source>
        <dbReference type="EMBL" id="QNP55471.1"/>
    </source>
</evidence>
<dbReference type="KEGG" id="tdf:H9L22_14915"/>
<sequence length="83" mass="8568">MFSSVSPVVNEVSAGWIDAHLAPSGHSAGPEGSLLTPEIMADCLAAADDVWRGFKISLPSRLGAEARAEALLEMLAMVDAATS</sequence>
<dbReference type="EMBL" id="CP060789">
    <property type="protein sequence ID" value="QNP55471.1"/>
    <property type="molecule type" value="Genomic_DNA"/>
</dbReference>
<gene>
    <name evidence="1" type="ORF">H9L22_14915</name>
</gene>
<name>A0A7H0H4K5_9ACTN</name>
<dbReference type="Proteomes" id="UP000516117">
    <property type="component" value="Chromosome"/>
</dbReference>
<reference evidence="1 2" key="1">
    <citation type="submission" date="2020-08" db="EMBL/GenBank/DDBJ databases">
        <title>Genome sequence of Tessaracoccus defluvii JCM 17540T.</title>
        <authorList>
            <person name="Hyun D.-W."/>
            <person name="Bae J.-W."/>
        </authorList>
    </citation>
    <scope>NUCLEOTIDE SEQUENCE [LARGE SCALE GENOMIC DNA]</scope>
    <source>
        <strain evidence="1 2">JCM 17540</strain>
    </source>
</reference>
<dbReference type="AlphaFoldDB" id="A0A7H0H4K5"/>
<proteinExistence type="predicted"/>
<keyword evidence="2" id="KW-1185">Reference proteome</keyword>
<dbReference type="InterPro" id="IPR032344">
    <property type="entry name" value="DUF4862"/>
</dbReference>